<comment type="caution">
    <text evidence="1">The sequence shown here is derived from an EMBL/GenBank/DDBJ whole genome shotgun (WGS) entry which is preliminary data.</text>
</comment>
<dbReference type="Proteomes" id="UP000317951">
    <property type="component" value="Unassembled WGS sequence"/>
</dbReference>
<organism evidence="1 2">
    <name type="scientific">Pseudomonas extremaustralis</name>
    <dbReference type="NCBI Taxonomy" id="359110"/>
    <lineage>
        <taxon>Bacteria</taxon>
        <taxon>Pseudomonadati</taxon>
        <taxon>Pseudomonadota</taxon>
        <taxon>Gammaproteobacteria</taxon>
        <taxon>Pseudomonadales</taxon>
        <taxon>Pseudomonadaceae</taxon>
        <taxon>Pseudomonas</taxon>
    </lineage>
</organism>
<name>A0A5C5Q6V2_9PSED</name>
<sequence length="72" mass="7560">TQADGRDRHGGAAQGTDSTTTIHTVDSLLLLFFVGASLLAKNVNDDAYSLNARGALRPFASKLAPTVKRCSV</sequence>
<reference evidence="1 2" key="1">
    <citation type="submission" date="2019-06" db="EMBL/GenBank/DDBJ databases">
        <title>Pseudomonas bimorpha sp. nov. isolated from bovine raw milk and skim milk concentrate.</title>
        <authorList>
            <person name="Hofmann K."/>
            <person name="Huptas C."/>
            <person name="Doll E."/>
            <person name="Scherer S."/>
            <person name="Wenning M."/>
        </authorList>
    </citation>
    <scope>NUCLEOTIDE SEQUENCE [LARGE SCALE GENOMIC DNA]</scope>
    <source>
        <strain evidence="1 2">DSM 17835</strain>
    </source>
</reference>
<dbReference type="AlphaFoldDB" id="A0A5C5Q6V2"/>
<evidence type="ECO:0000313" key="1">
    <source>
        <dbReference type="EMBL" id="TWS01415.1"/>
    </source>
</evidence>
<gene>
    <name evidence="1" type="ORF">FIV36_25425</name>
</gene>
<dbReference type="EMBL" id="VFET01000028">
    <property type="protein sequence ID" value="TWS01415.1"/>
    <property type="molecule type" value="Genomic_DNA"/>
</dbReference>
<evidence type="ECO:0000313" key="2">
    <source>
        <dbReference type="Proteomes" id="UP000317951"/>
    </source>
</evidence>
<accession>A0A5C5Q6V2</accession>
<protein>
    <submittedName>
        <fullName evidence="1">Uncharacterized protein</fullName>
    </submittedName>
</protein>
<feature type="non-terminal residue" evidence="1">
    <location>
        <position position="1"/>
    </location>
</feature>
<proteinExistence type="predicted"/>